<accession>A0A1N7H021</accession>
<evidence type="ECO:0000313" key="1">
    <source>
        <dbReference type="EMBL" id="SIS18048.1"/>
    </source>
</evidence>
<organism evidence="1 2">
    <name type="scientific">Natronorubrum thiooxidans</name>
    <dbReference type="NCBI Taxonomy" id="308853"/>
    <lineage>
        <taxon>Archaea</taxon>
        <taxon>Methanobacteriati</taxon>
        <taxon>Methanobacteriota</taxon>
        <taxon>Stenosarchaea group</taxon>
        <taxon>Halobacteria</taxon>
        <taxon>Halobacteriales</taxon>
        <taxon>Natrialbaceae</taxon>
        <taxon>Natronorubrum</taxon>
    </lineage>
</organism>
<name>A0A1N7H021_9EURY</name>
<dbReference type="RefSeq" id="WP_076610638.1">
    <property type="nucleotide sequence ID" value="NZ_FTNR01000019.1"/>
</dbReference>
<dbReference type="EMBL" id="FTNR01000019">
    <property type="protein sequence ID" value="SIS18048.1"/>
    <property type="molecule type" value="Genomic_DNA"/>
</dbReference>
<dbReference type="NCBIfam" id="NF041415">
    <property type="entry name" value="halo_CC_star"/>
    <property type="match status" value="1"/>
</dbReference>
<proteinExistence type="predicted"/>
<reference evidence="2" key="1">
    <citation type="submission" date="2017-01" db="EMBL/GenBank/DDBJ databases">
        <authorList>
            <person name="Varghese N."/>
            <person name="Submissions S."/>
        </authorList>
    </citation>
    <scope>NUCLEOTIDE SEQUENCE [LARGE SCALE GENOMIC DNA]</scope>
    <source>
        <strain evidence="2">type strain: HArc-</strain>
    </source>
</reference>
<dbReference type="AlphaFoldDB" id="A0A1N7H021"/>
<dbReference type="InterPro" id="IPR058380">
    <property type="entry name" value="DUF8067"/>
</dbReference>
<evidence type="ECO:0000313" key="2">
    <source>
        <dbReference type="Proteomes" id="UP000185936"/>
    </source>
</evidence>
<dbReference type="Proteomes" id="UP000185936">
    <property type="component" value="Unassembled WGS sequence"/>
</dbReference>
<dbReference type="Pfam" id="PF26263">
    <property type="entry name" value="DUF8067"/>
    <property type="match status" value="1"/>
</dbReference>
<dbReference type="STRING" id="308853.SAMN05421752_1197"/>
<gene>
    <name evidence="1" type="ORF">SAMN05421752_1197</name>
</gene>
<dbReference type="OrthoDB" id="205545at2157"/>
<sequence length="62" mass="6449">MLLSATDEAVLAAAEAFGEELADSRSDTVSSELETILLEYNDAISEEIGLEYGSVCGAGDCC</sequence>
<protein>
    <submittedName>
        <fullName evidence="1">Uncharacterized protein</fullName>
    </submittedName>
</protein>
<keyword evidence="2" id="KW-1185">Reference proteome</keyword>